<organism evidence="3 4">
    <name type="scientific">Volvox reticuliferus</name>
    <dbReference type="NCBI Taxonomy" id="1737510"/>
    <lineage>
        <taxon>Eukaryota</taxon>
        <taxon>Viridiplantae</taxon>
        <taxon>Chlorophyta</taxon>
        <taxon>core chlorophytes</taxon>
        <taxon>Chlorophyceae</taxon>
        <taxon>CS clade</taxon>
        <taxon>Chlamydomonadales</taxon>
        <taxon>Volvocaceae</taxon>
        <taxon>Volvox</taxon>
    </lineage>
</organism>
<dbReference type="GO" id="GO:0005930">
    <property type="term" value="C:axoneme"/>
    <property type="evidence" value="ECO:0007669"/>
    <property type="project" value="UniProtKB-SubCell"/>
</dbReference>
<evidence type="ECO:0000313" key="3">
    <source>
        <dbReference type="EMBL" id="GIL86408.1"/>
    </source>
</evidence>
<keyword evidence="4" id="KW-1185">Reference proteome</keyword>
<comment type="caution">
    <text evidence="3">The sequence shown here is derived from an EMBL/GenBank/DDBJ whole genome shotgun (WGS) entry which is preliminary data.</text>
</comment>
<accession>A0A8J4FQV2</accession>
<feature type="compositionally biased region" description="Low complexity" evidence="2">
    <location>
        <begin position="430"/>
        <end position="441"/>
    </location>
</feature>
<name>A0A8J4FQV2_9CHLO</name>
<dbReference type="InterPro" id="IPR032675">
    <property type="entry name" value="LRR_dom_sf"/>
</dbReference>
<feature type="region of interest" description="Disordered" evidence="2">
    <location>
        <begin position="416"/>
        <end position="448"/>
    </location>
</feature>
<dbReference type="Proteomes" id="UP000747110">
    <property type="component" value="Unassembled WGS sequence"/>
</dbReference>
<reference evidence="3" key="1">
    <citation type="journal article" date="2021" name="Proc. Natl. Acad. Sci. U.S.A.">
        <title>Three genomes in the algal genus Volvox reveal the fate of a haploid sex-determining region after a transition to homothallism.</title>
        <authorList>
            <person name="Yamamoto K."/>
            <person name="Hamaji T."/>
            <person name="Kawai-Toyooka H."/>
            <person name="Matsuzaki R."/>
            <person name="Takahashi F."/>
            <person name="Nishimura Y."/>
            <person name="Kawachi M."/>
            <person name="Noguchi H."/>
            <person name="Minakuchi Y."/>
            <person name="Umen J.G."/>
            <person name="Toyoda A."/>
            <person name="Nozaki H."/>
        </authorList>
    </citation>
    <scope>NUCLEOTIDE SEQUENCE</scope>
    <source>
        <strain evidence="3">NIES-3786</strain>
    </source>
</reference>
<evidence type="ECO:0000313" key="4">
    <source>
        <dbReference type="Proteomes" id="UP000747110"/>
    </source>
</evidence>
<dbReference type="EMBL" id="BNCP01000036">
    <property type="protein sequence ID" value="GIL86408.1"/>
    <property type="molecule type" value="Genomic_DNA"/>
</dbReference>
<protein>
    <submittedName>
        <fullName evidence="3">Uncharacterized protein</fullName>
    </submittedName>
</protein>
<feature type="region of interest" description="Disordered" evidence="2">
    <location>
        <begin position="62"/>
        <end position="89"/>
    </location>
</feature>
<evidence type="ECO:0000256" key="2">
    <source>
        <dbReference type="SAM" id="MobiDB-lite"/>
    </source>
</evidence>
<comment type="subcellular location">
    <subcellularLocation>
        <location evidence="1">Cytoplasm</location>
        <location evidence="1">Cytoskeleton</location>
        <location evidence="1">Cilium axoneme</location>
    </subcellularLocation>
</comment>
<dbReference type="AlphaFoldDB" id="A0A8J4FQV2"/>
<dbReference type="OrthoDB" id="10627551at2759"/>
<evidence type="ECO:0000256" key="1">
    <source>
        <dbReference type="ARBA" id="ARBA00004430"/>
    </source>
</evidence>
<dbReference type="Gene3D" id="3.80.10.10">
    <property type="entry name" value="Ribonuclease Inhibitor"/>
    <property type="match status" value="1"/>
</dbReference>
<proteinExistence type="predicted"/>
<feature type="non-terminal residue" evidence="3">
    <location>
        <position position="700"/>
    </location>
</feature>
<dbReference type="SUPFAM" id="SSF52047">
    <property type="entry name" value="RNI-like"/>
    <property type="match status" value="1"/>
</dbReference>
<gene>
    <name evidence="3" type="ORF">Vretifemale_14743</name>
</gene>
<sequence>MDGGVVRTAAVLHLGSPRSSDARGTSDDAVAAPDIKMGFRFTAFGLPAIDGELVRKYLDMEPGPAEDQDEATSDASSKDVQHPAKGALTPSQRLRAVLKALERTYENPSEVDASSNLQATSAISVRTGDGWCSLLPDGPYAVAVLTGQRPGCPNTQPAAGGFVPDPAGACSPGPDSTAPFPPAVFPPIWLPALSRSLTYLDLSSSPHLDPATWDLSAMATLPRLALLCLRSAVLVSPLPAALVTRLPALRVLDLHNAKFKLPEEQVAAMLLALSNACEVNGTRHVVVATAGSPDVRALDWIPRDVMSATSRRSYVKGTEPALCLKYVPFEDAAACDGGGSGSVPRIRNTSTDDGKILRDAAAIRAVRATRERAFLAHARATWWEISLEDSSTLVKQPLDFSMLQLLYDLGLLPPLAEPQQTPPATSDMPASADAAGTSGAGQEEAAEKVASMENDFGAEFVIKDCMPVRHPGVEMTIDYTCLNLSWPYKCSRWDTPTWSHNQYLHSVYRNKFQVYLSSRQWKLLMEGATQGSASRLAETGALGQDADDPFAVEVVPFQALEDRERLAAAMLYAASKGSAQGMMSVGDRFKDRYSSSVPVLSEQKAISASKSRPHPGASVVVPTASALAARSRARRLLVAGMLGVRLEAVSPAPQGVVTPACLLLAVRLEARLYGRVRRVSILPRSNPAYTATHVSRYWSS</sequence>